<keyword evidence="1" id="KW-1133">Transmembrane helix</keyword>
<name>A0ABR9QZV8_9FIRM</name>
<dbReference type="RefSeq" id="WP_193499618.1">
    <property type="nucleotide sequence ID" value="NZ_JADCKC010000001.1"/>
</dbReference>
<sequence length="171" mass="17762">MKYANHTMLLMGIPAALLAVIGVLLLISGAGLLETAGAMANEAVDTGGQPVGDVEGYAMLIGLAGAGLGGLAGLAAQIFGMLLVLYGGGVLLFSGVARLILDPERRRLLPYRILMGIACGIALLPVPELLKMFVRALSDGSLQPMPLVGAVLACVLVFFSARNTYTDRIFY</sequence>
<keyword evidence="3" id="KW-1185">Reference proteome</keyword>
<comment type="caution">
    <text evidence="2">The sequence shown here is derived from an EMBL/GenBank/DDBJ whole genome shotgun (WGS) entry which is preliminary data.</text>
</comment>
<accession>A0ABR9QZV8</accession>
<keyword evidence="1" id="KW-0812">Transmembrane</keyword>
<keyword evidence="1" id="KW-0472">Membrane</keyword>
<dbReference type="Proteomes" id="UP000768567">
    <property type="component" value="Unassembled WGS sequence"/>
</dbReference>
<feature type="transmembrane region" description="Helical" evidence="1">
    <location>
        <begin position="142"/>
        <end position="161"/>
    </location>
</feature>
<protein>
    <submittedName>
        <fullName evidence="2">Uncharacterized protein</fullName>
    </submittedName>
</protein>
<evidence type="ECO:0000256" key="1">
    <source>
        <dbReference type="SAM" id="Phobius"/>
    </source>
</evidence>
<evidence type="ECO:0000313" key="3">
    <source>
        <dbReference type="Proteomes" id="UP000768567"/>
    </source>
</evidence>
<gene>
    <name evidence="2" type="ORF">INF35_00400</name>
</gene>
<evidence type="ECO:0000313" key="2">
    <source>
        <dbReference type="EMBL" id="MBE5036267.1"/>
    </source>
</evidence>
<feature type="transmembrane region" description="Helical" evidence="1">
    <location>
        <begin position="83"/>
        <end position="101"/>
    </location>
</feature>
<reference evidence="2 3" key="1">
    <citation type="submission" date="2020-10" db="EMBL/GenBank/DDBJ databases">
        <title>ChiBAC.</title>
        <authorList>
            <person name="Zenner C."/>
            <person name="Hitch T.C.A."/>
            <person name="Clavel T."/>
        </authorList>
    </citation>
    <scope>NUCLEOTIDE SEQUENCE [LARGE SCALE GENOMIC DNA]</scope>
    <source>
        <strain evidence="2 3">DSM 109015</strain>
    </source>
</reference>
<organism evidence="2 3">
    <name type="scientific">Gemmiger gallinarum</name>
    <dbReference type="NCBI Taxonomy" id="2779354"/>
    <lineage>
        <taxon>Bacteria</taxon>
        <taxon>Bacillati</taxon>
        <taxon>Bacillota</taxon>
        <taxon>Clostridia</taxon>
        <taxon>Eubacteriales</taxon>
        <taxon>Gemmiger</taxon>
    </lineage>
</organism>
<proteinExistence type="predicted"/>
<feature type="transmembrane region" description="Helical" evidence="1">
    <location>
        <begin position="113"/>
        <end position="130"/>
    </location>
</feature>
<dbReference type="EMBL" id="JADCKC010000001">
    <property type="protein sequence ID" value="MBE5036267.1"/>
    <property type="molecule type" value="Genomic_DNA"/>
</dbReference>